<evidence type="ECO:0000313" key="1">
    <source>
        <dbReference type="EMBL" id="KKN17639.1"/>
    </source>
</evidence>
<reference evidence="1" key="1">
    <citation type="journal article" date="2015" name="Nature">
        <title>Complex archaea that bridge the gap between prokaryotes and eukaryotes.</title>
        <authorList>
            <person name="Spang A."/>
            <person name="Saw J.H."/>
            <person name="Jorgensen S.L."/>
            <person name="Zaremba-Niedzwiedzka K."/>
            <person name="Martijn J."/>
            <person name="Lind A.E."/>
            <person name="van Eijk R."/>
            <person name="Schleper C."/>
            <person name="Guy L."/>
            <person name="Ettema T.J."/>
        </authorList>
    </citation>
    <scope>NUCLEOTIDE SEQUENCE</scope>
</reference>
<name>A0A0F9NI66_9ZZZZ</name>
<gene>
    <name evidence="1" type="ORF">LCGC14_0963910</name>
</gene>
<sequence>MIFPSNHTLMFVWYLNLSPKGQDGLRPQMDIMCDPECSTEQRTIAYDYLDCWVTIQAIRRQSQ</sequence>
<organism evidence="1">
    <name type="scientific">marine sediment metagenome</name>
    <dbReference type="NCBI Taxonomy" id="412755"/>
    <lineage>
        <taxon>unclassified sequences</taxon>
        <taxon>metagenomes</taxon>
        <taxon>ecological metagenomes</taxon>
    </lineage>
</organism>
<dbReference type="AlphaFoldDB" id="A0A0F9NI66"/>
<comment type="caution">
    <text evidence="1">The sequence shown here is derived from an EMBL/GenBank/DDBJ whole genome shotgun (WGS) entry which is preliminary data.</text>
</comment>
<dbReference type="EMBL" id="LAZR01003502">
    <property type="protein sequence ID" value="KKN17639.1"/>
    <property type="molecule type" value="Genomic_DNA"/>
</dbReference>
<proteinExistence type="predicted"/>
<accession>A0A0F9NI66</accession>
<protein>
    <submittedName>
        <fullName evidence="1">Uncharacterized protein</fullName>
    </submittedName>
</protein>